<accession>A0ABR7LEC1</accession>
<feature type="domain" description="HTH luxR-type" evidence="3">
    <location>
        <begin position="887"/>
        <end position="951"/>
    </location>
</feature>
<dbReference type="InterPro" id="IPR027417">
    <property type="entry name" value="P-loop_NTPase"/>
</dbReference>
<dbReference type="PROSITE" id="PS50043">
    <property type="entry name" value="HTH_LUXR_2"/>
    <property type="match status" value="1"/>
</dbReference>
<dbReference type="SUPFAM" id="SSF46894">
    <property type="entry name" value="C-terminal effector domain of the bipartite response regulators"/>
    <property type="match status" value="1"/>
</dbReference>
<dbReference type="SMART" id="SM00421">
    <property type="entry name" value="HTH_LUXR"/>
    <property type="match status" value="1"/>
</dbReference>
<dbReference type="PANTHER" id="PTHR16305:SF35">
    <property type="entry name" value="TRANSCRIPTIONAL ACTIVATOR DOMAIN"/>
    <property type="match status" value="1"/>
</dbReference>
<dbReference type="InterPro" id="IPR000792">
    <property type="entry name" value="Tscrpt_reg_LuxR_C"/>
</dbReference>
<dbReference type="Gene3D" id="3.40.50.300">
    <property type="entry name" value="P-loop containing nucleotide triphosphate hydrolases"/>
    <property type="match status" value="1"/>
</dbReference>
<proteinExistence type="predicted"/>
<dbReference type="CDD" id="cd06170">
    <property type="entry name" value="LuxR_C_like"/>
    <property type="match status" value="1"/>
</dbReference>
<organism evidence="4 5">
    <name type="scientific">Actinokineospora xionganensis</name>
    <dbReference type="NCBI Taxonomy" id="2684470"/>
    <lineage>
        <taxon>Bacteria</taxon>
        <taxon>Bacillati</taxon>
        <taxon>Actinomycetota</taxon>
        <taxon>Actinomycetes</taxon>
        <taxon>Pseudonocardiales</taxon>
        <taxon>Pseudonocardiaceae</taxon>
        <taxon>Actinokineospora</taxon>
    </lineage>
</organism>
<dbReference type="InterPro" id="IPR016032">
    <property type="entry name" value="Sig_transdc_resp-reg_C-effctor"/>
</dbReference>
<protein>
    <submittedName>
        <fullName evidence="4">AAA family ATPase</fullName>
    </submittedName>
</protein>
<dbReference type="PANTHER" id="PTHR16305">
    <property type="entry name" value="TESTICULAR SOLUBLE ADENYLYL CYCLASE"/>
    <property type="match status" value="1"/>
</dbReference>
<keyword evidence="1" id="KW-0547">Nucleotide-binding</keyword>
<dbReference type="SUPFAM" id="SSF48452">
    <property type="entry name" value="TPR-like"/>
    <property type="match status" value="1"/>
</dbReference>
<keyword evidence="2" id="KW-0067">ATP-binding</keyword>
<keyword evidence="5" id="KW-1185">Reference proteome</keyword>
<dbReference type="InterPro" id="IPR041664">
    <property type="entry name" value="AAA_16"/>
</dbReference>
<comment type="caution">
    <text evidence="4">The sequence shown here is derived from an EMBL/GenBank/DDBJ whole genome shotgun (WGS) entry which is preliminary data.</text>
</comment>
<gene>
    <name evidence="4" type="ORF">GPZ80_28195</name>
</gene>
<dbReference type="EMBL" id="JABVED010000023">
    <property type="protein sequence ID" value="MBC6451051.1"/>
    <property type="molecule type" value="Genomic_DNA"/>
</dbReference>
<dbReference type="Gene3D" id="1.10.10.10">
    <property type="entry name" value="Winged helix-like DNA-binding domain superfamily/Winged helix DNA-binding domain"/>
    <property type="match status" value="1"/>
</dbReference>
<evidence type="ECO:0000256" key="1">
    <source>
        <dbReference type="ARBA" id="ARBA00022741"/>
    </source>
</evidence>
<evidence type="ECO:0000313" key="4">
    <source>
        <dbReference type="EMBL" id="MBC6451051.1"/>
    </source>
</evidence>
<evidence type="ECO:0000259" key="3">
    <source>
        <dbReference type="PROSITE" id="PS50043"/>
    </source>
</evidence>
<dbReference type="PROSITE" id="PS00622">
    <property type="entry name" value="HTH_LUXR_1"/>
    <property type="match status" value="1"/>
</dbReference>
<dbReference type="RefSeq" id="WP_187224132.1">
    <property type="nucleotide sequence ID" value="NZ_JABVED010000023.1"/>
</dbReference>
<evidence type="ECO:0000313" key="5">
    <source>
        <dbReference type="Proteomes" id="UP000734823"/>
    </source>
</evidence>
<evidence type="ECO:0000256" key="2">
    <source>
        <dbReference type="ARBA" id="ARBA00022840"/>
    </source>
</evidence>
<dbReference type="PRINTS" id="PR00038">
    <property type="entry name" value="HTHLUXR"/>
</dbReference>
<dbReference type="InterPro" id="IPR011990">
    <property type="entry name" value="TPR-like_helical_dom_sf"/>
</dbReference>
<reference evidence="4 5" key="1">
    <citation type="submission" date="2020-06" db="EMBL/GenBank/DDBJ databases">
        <title>Actinokineospora xiongansis sp. nov., isolated from soil of Baiyangdian.</title>
        <authorList>
            <person name="Zhang X."/>
        </authorList>
    </citation>
    <scope>NUCLEOTIDE SEQUENCE [LARGE SCALE GENOMIC DNA]</scope>
    <source>
        <strain evidence="4 5">HBU206404</strain>
    </source>
</reference>
<name>A0ABR7LEC1_9PSEU</name>
<dbReference type="SUPFAM" id="SSF52540">
    <property type="entry name" value="P-loop containing nucleoside triphosphate hydrolases"/>
    <property type="match status" value="1"/>
</dbReference>
<sequence>MTARLLPARQPHSVFVGRAAELAELSRLVTDPPALVLIEGEAGVGKTRLVRESLRGQEIAARAVLVGGCQPMREPFPYGPVVDVLRETAPLLARVADSLSPIAGALRPLLPELSGLLPPEPPKGDAAVERHQVFRAVRELLAAYGPAVLVLEDLHWADEGTQDLLRFLMFPRIPDLALVATYRREAYPAGERSLLGDVPHLLADEHTTLLRLRPLEPADVGVLAAGLLGAQDVPHGFAAELHHRTAGIPFVIEEVLREFREIGGEPGSWALDLVDIPVLLRDTMADRLGRLGPTVTAVVHAAAVLDAPASEEDLAAVSGLSPRLVSGAVSEALAAAVLFEIGTARYALRHPLARQAVDVAIPGPRRRELHARAADLLVARKDRALVRLAHHYRQAGDLANWLSRTVAAADHAGEVGDTAFALWVLETALADDALPARALRTLAVRLSRVAANGLAQAGTVARLGALLRDGSLSGPDRGEVRINLGRVLMNQAGRIEEGQSEIEMAVHDLADRPALAARGAAALVLPAFGWRAISGHTGWLAKARQLAAAARCDDELEMVLRANHLTLLADTGDPALRPMVDELPRSSRSPRIRRQLVRAFNNLADSLCWIGRYTEAREMLRVSSTLMADSDVPYLSMLSTGTALRLDALTGSWDTLAADATHLVEQAGEMPSLAMDAWLTLAWVATARGERDEAGRQLNSAYGASPETAPFLLAISACRVANALAHGDVAAAAVGADRALRRVRAKENWLWGADLVPQAVRAFQRVGRGEDATRLVAEYEEGIAGRDAPLAAAAAVLARALVTADRRAALDGLLRAADAYAELPRPHAAAVTAEDAAAVAVELGDESLALARFGAAAAGYTALGNTRDADRCRRLSLRFRPARPTGRKAYGDELSPREREVVEFVAAGLTNRQIADELFLSPRTVEHHVSRAMRKLRVSSRTAFASAVNPS</sequence>
<dbReference type="Pfam" id="PF13191">
    <property type="entry name" value="AAA_16"/>
    <property type="match status" value="1"/>
</dbReference>
<dbReference type="InterPro" id="IPR036388">
    <property type="entry name" value="WH-like_DNA-bd_sf"/>
</dbReference>
<dbReference type="Pfam" id="PF00196">
    <property type="entry name" value="GerE"/>
    <property type="match status" value="1"/>
</dbReference>
<dbReference type="Proteomes" id="UP000734823">
    <property type="component" value="Unassembled WGS sequence"/>
</dbReference>